<gene>
    <name evidence="2" type="ORF">N0V89_002001</name>
</gene>
<proteinExistence type="predicted"/>
<name>A0A9W9CD56_9PLEO</name>
<feature type="compositionally biased region" description="Basic and acidic residues" evidence="1">
    <location>
        <begin position="1"/>
        <end position="25"/>
    </location>
</feature>
<dbReference type="EMBL" id="JAPEUX010000002">
    <property type="protein sequence ID" value="KAJ4357426.1"/>
    <property type="molecule type" value="Genomic_DNA"/>
</dbReference>
<dbReference type="AlphaFoldDB" id="A0A9W9CD56"/>
<comment type="caution">
    <text evidence="2">The sequence shown here is derived from an EMBL/GenBank/DDBJ whole genome shotgun (WGS) entry which is preliminary data.</text>
</comment>
<keyword evidence="3" id="KW-1185">Reference proteome</keyword>
<feature type="region of interest" description="Disordered" evidence="1">
    <location>
        <begin position="1"/>
        <end position="33"/>
    </location>
</feature>
<protein>
    <submittedName>
        <fullName evidence="2">Uncharacterized protein</fullName>
    </submittedName>
</protein>
<dbReference type="Proteomes" id="UP001140513">
    <property type="component" value="Unassembled WGS sequence"/>
</dbReference>
<reference evidence="2" key="1">
    <citation type="submission" date="2022-10" db="EMBL/GenBank/DDBJ databases">
        <title>Tapping the CABI collections for fungal endophytes: first genome assemblies for Collariella, Neodidymelliopsis, Ascochyta clinopodiicola, Didymella pomorum, Didymosphaeria variabile, Neocosmospora piperis and Neocucurbitaria cava.</title>
        <authorList>
            <person name="Hill R."/>
        </authorList>
    </citation>
    <scope>NUCLEOTIDE SEQUENCE</scope>
    <source>
        <strain evidence="2">IMI 356815</strain>
    </source>
</reference>
<dbReference type="GeneID" id="80905531"/>
<evidence type="ECO:0000313" key="3">
    <source>
        <dbReference type="Proteomes" id="UP001140513"/>
    </source>
</evidence>
<evidence type="ECO:0000256" key="1">
    <source>
        <dbReference type="SAM" id="MobiDB-lite"/>
    </source>
</evidence>
<evidence type="ECO:0000313" key="2">
    <source>
        <dbReference type="EMBL" id="KAJ4357426.1"/>
    </source>
</evidence>
<sequence length="301" mass="34256">MKDKSKEITRHQKKALVESHDDHARPSRGFQVASPSKMDLRLETRCEGIEDDIQVIIQNYAPINSNIPAESNSHHNQICGAWVEVLPLLSVGIRNRQFLFSAIKTLATALRHHKLGNKLSQPQIFEMYSDSLRLMGKALEEARGAFLIEHSAAILCLAVTDRRKTFLAREEWTTTPFRGQPSSMIQLLFNKASKLPALLERYYDMVDLEDISNIAAVERLRKDFQNILKSFREWEITLHSEATSPRFWSKPNPGHSPSLNVDVLWFPNIMTANSLTHCWAFEIIARRHRSMLGGAISTAKG</sequence>
<dbReference type="RefSeq" id="XP_056074285.1">
    <property type="nucleotide sequence ID" value="XM_056210812.1"/>
</dbReference>
<accession>A0A9W9CD56</accession>
<dbReference type="OrthoDB" id="4491390at2759"/>
<dbReference type="PANTHER" id="PTHR38111">
    <property type="entry name" value="ZN(2)-C6 FUNGAL-TYPE DOMAIN-CONTAINING PROTEIN-RELATED"/>
    <property type="match status" value="1"/>
</dbReference>
<organism evidence="2 3">
    <name type="scientific">Didymosphaeria variabile</name>
    <dbReference type="NCBI Taxonomy" id="1932322"/>
    <lineage>
        <taxon>Eukaryota</taxon>
        <taxon>Fungi</taxon>
        <taxon>Dikarya</taxon>
        <taxon>Ascomycota</taxon>
        <taxon>Pezizomycotina</taxon>
        <taxon>Dothideomycetes</taxon>
        <taxon>Pleosporomycetidae</taxon>
        <taxon>Pleosporales</taxon>
        <taxon>Massarineae</taxon>
        <taxon>Didymosphaeriaceae</taxon>
        <taxon>Didymosphaeria</taxon>
    </lineage>
</organism>
<dbReference type="InterPro" id="IPR053178">
    <property type="entry name" value="Osmoadaptation_assoc"/>
</dbReference>
<dbReference type="PANTHER" id="PTHR38111:SF9">
    <property type="entry name" value="ZN(2)-C6 FUNGAL-TYPE DOMAIN-CONTAINING PROTEIN"/>
    <property type="match status" value="1"/>
</dbReference>